<dbReference type="EnsemblPlants" id="Pp3c15_5890V3.3">
    <property type="protein sequence ID" value="Pp3c15_5890V3.3"/>
    <property type="gene ID" value="Pp3c15_5890"/>
</dbReference>
<dbReference type="PANTHER" id="PTHR47038">
    <property type="entry name" value="BAG-ASSOCIATED GRAM PROTEIN 1"/>
    <property type="match status" value="1"/>
</dbReference>
<dbReference type="Pfam" id="PF16016">
    <property type="entry name" value="VASt"/>
    <property type="match status" value="1"/>
</dbReference>
<keyword evidence="3 5" id="KW-1133">Transmembrane helix</keyword>
<protein>
    <submittedName>
        <fullName evidence="8 9">Uncharacterized protein</fullName>
    </submittedName>
</protein>
<keyword evidence="10" id="KW-1185">Reference proteome</keyword>
<reference evidence="9" key="3">
    <citation type="submission" date="2020-12" db="UniProtKB">
        <authorList>
            <consortium name="EnsemblPlants"/>
        </authorList>
    </citation>
    <scope>IDENTIFICATION</scope>
</reference>
<name>A0A2K1JC46_PHYPA</name>
<dbReference type="PROSITE" id="PS50004">
    <property type="entry name" value="C2"/>
    <property type="match status" value="1"/>
</dbReference>
<dbReference type="SMART" id="SM00568">
    <property type="entry name" value="GRAM"/>
    <property type="match status" value="1"/>
</dbReference>
<evidence type="ECO:0000259" key="7">
    <source>
        <dbReference type="PROSITE" id="PS51778"/>
    </source>
</evidence>
<dbReference type="EnsemblPlants" id="Pp3c15_5890V3.6">
    <property type="protein sequence ID" value="Pp3c15_5890V3.6"/>
    <property type="gene ID" value="Pp3c15_5890"/>
</dbReference>
<feature type="domain" description="VASt" evidence="7">
    <location>
        <begin position="415"/>
        <end position="585"/>
    </location>
</feature>
<sequence length="615" mass="68947">MQMIGLQKMAMDVFIPSWGEINLSLAAAVVFIFLLSCYQHFLAGDDTSKDIVEEKVLHLPAIPELEDVVLSSTTAQAVVRGVTNDWDGLFVYLIRFELLAARNLISASLNGTSDPYAIIECGTQKRFSSVVPSSRNPAWGEEFDFYAEDLPVQIKVAIFDWDIVWKSTSLGSTTLDITEEGQTEAMWCTLDSASGQVCLQVATKRYPVSQSGNLSGHLGVVARRRLSLDKPVGTEVRQKPGPLQLIFELPPDEVIEHSYSCALERSFLYHGRMYLSAWHICFHSNVFAKQMKIVLPYDDIEEVKKSHHSLINPAITITLRSGSGGQGVPPLVSVDGRSKYKFASFWNRNQAFRALERALKKFTAMQETAKEEQHVSSMRTKSGSFRVPEEIDDQNDIPVQNESPIVIQPFLKDDVLSEVINVDLPCTAEEYFAVCLTDDSQFMQKYCDFRKDSELKIGKWEDTEQYGGFTRKVTYRSICRSPMCPPDTAVTVWQHAAFSNDKKVLVFEAVSQIHDVPFGTYFEVHAKWIFETKSKSICSLIVKVGAHFQKWCLMQSKIKSGTVLEMKQDAELFIELARKELARAKEDLQEKAPDEADVGSVGAIGSILGEPIATN</sequence>
<dbReference type="EnsemblPlants" id="Pp3c15_5890V3.2">
    <property type="protein sequence ID" value="Pp3c15_5890V3.2"/>
    <property type="gene ID" value="Pp3c15_5890"/>
</dbReference>
<feature type="transmembrane region" description="Helical" evidence="5">
    <location>
        <begin position="21"/>
        <end position="41"/>
    </location>
</feature>
<dbReference type="InterPro" id="IPR044655">
    <property type="entry name" value="BAGP1-like"/>
</dbReference>
<proteinExistence type="predicted"/>
<dbReference type="PaxDb" id="3218-PP1S83_249V6.1"/>
<dbReference type="Pfam" id="PF02893">
    <property type="entry name" value="GRAM"/>
    <property type="match status" value="1"/>
</dbReference>
<reference evidence="8 10" key="1">
    <citation type="journal article" date="2008" name="Science">
        <title>The Physcomitrella genome reveals evolutionary insights into the conquest of land by plants.</title>
        <authorList>
            <person name="Rensing S."/>
            <person name="Lang D."/>
            <person name="Zimmer A."/>
            <person name="Terry A."/>
            <person name="Salamov A."/>
            <person name="Shapiro H."/>
            <person name="Nishiyama T."/>
            <person name="Perroud P.-F."/>
            <person name="Lindquist E."/>
            <person name="Kamisugi Y."/>
            <person name="Tanahashi T."/>
            <person name="Sakakibara K."/>
            <person name="Fujita T."/>
            <person name="Oishi K."/>
            <person name="Shin-I T."/>
            <person name="Kuroki Y."/>
            <person name="Toyoda A."/>
            <person name="Suzuki Y."/>
            <person name="Hashimoto A."/>
            <person name="Yamaguchi K."/>
            <person name="Sugano A."/>
            <person name="Kohara Y."/>
            <person name="Fujiyama A."/>
            <person name="Anterola A."/>
            <person name="Aoki S."/>
            <person name="Ashton N."/>
            <person name="Barbazuk W.B."/>
            <person name="Barker E."/>
            <person name="Bennetzen J."/>
            <person name="Bezanilla M."/>
            <person name="Blankenship R."/>
            <person name="Cho S.H."/>
            <person name="Dutcher S."/>
            <person name="Estelle M."/>
            <person name="Fawcett J.A."/>
            <person name="Gundlach H."/>
            <person name="Hanada K."/>
            <person name="Heyl A."/>
            <person name="Hicks K.A."/>
            <person name="Hugh J."/>
            <person name="Lohr M."/>
            <person name="Mayer K."/>
            <person name="Melkozernov A."/>
            <person name="Murata T."/>
            <person name="Nelson D."/>
            <person name="Pils B."/>
            <person name="Prigge M."/>
            <person name="Reiss B."/>
            <person name="Renner T."/>
            <person name="Rombauts S."/>
            <person name="Rushton P."/>
            <person name="Sanderfoot A."/>
            <person name="Schween G."/>
            <person name="Shiu S.-H."/>
            <person name="Stueber K."/>
            <person name="Theodoulou F.L."/>
            <person name="Tu H."/>
            <person name="Van de Peer Y."/>
            <person name="Verrier P.J."/>
            <person name="Waters E."/>
            <person name="Wood A."/>
            <person name="Yang L."/>
            <person name="Cove D."/>
            <person name="Cuming A."/>
            <person name="Hasebe M."/>
            <person name="Lucas S."/>
            <person name="Mishler D.B."/>
            <person name="Reski R."/>
            <person name="Grigoriev I."/>
            <person name="Quatrano R.S."/>
            <person name="Boore J.L."/>
        </authorList>
    </citation>
    <scope>NUCLEOTIDE SEQUENCE [LARGE SCALE GENOMIC DNA]</scope>
    <source>
        <strain evidence="9 10">cv. Gransden 2004</strain>
    </source>
</reference>
<dbReference type="Gramene" id="Pp3c15_5890V3.2">
    <property type="protein sequence ID" value="Pp3c15_5890V3.2"/>
    <property type="gene ID" value="Pp3c15_5890"/>
</dbReference>
<dbReference type="GO" id="GO:0016020">
    <property type="term" value="C:membrane"/>
    <property type="evidence" value="ECO:0007669"/>
    <property type="project" value="UniProtKB-SubCell"/>
</dbReference>
<dbReference type="AlphaFoldDB" id="A0A2K1JC46"/>
<dbReference type="CDD" id="cd00030">
    <property type="entry name" value="C2"/>
    <property type="match status" value="1"/>
</dbReference>
<gene>
    <name evidence="9" type="primary">LOC112292441</name>
    <name evidence="8" type="ORF">PHYPA_019383</name>
</gene>
<dbReference type="Gene3D" id="2.30.29.30">
    <property type="entry name" value="Pleckstrin-homology domain (PH domain)/Phosphotyrosine-binding domain (PTB)"/>
    <property type="match status" value="1"/>
</dbReference>
<dbReference type="Pfam" id="PF00168">
    <property type="entry name" value="C2"/>
    <property type="match status" value="1"/>
</dbReference>
<dbReference type="EnsemblPlants" id="Pp3c15_5890V3.4">
    <property type="protein sequence ID" value="Pp3c15_5890V3.4"/>
    <property type="gene ID" value="Pp3c15_5890"/>
</dbReference>
<organism evidence="8">
    <name type="scientific">Physcomitrium patens</name>
    <name type="common">Spreading-leaved earth moss</name>
    <name type="synonym">Physcomitrella patens</name>
    <dbReference type="NCBI Taxonomy" id="3218"/>
    <lineage>
        <taxon>Eukaryota</taxon>
        <taxon>Viridiplantae</taxon>
        <taxon>Streptophyta</taxon>
        <taxon>Embryophyta</taxon>
        <taxon>Bryophyta</taxon>
        <taxon>Bryophytina</taxon>
        <taxon>Bryopsida</taxon>
        <taxon>Funariidae</taxon>
        <taxon>Funariales</taxon>
        <taxon>Funariaceae</taxon>
        <taxon>Physcomitrium</taxon>
    </lineage>
</organism>
<dbReference type="InterPro" id="IPR031968">
    <property type="entry name" value="VASt"/>
</dbReference>
<feature type="domain" description="C2" evidence="6">
    <location>
        <begin position="74"/>
        <end position="190"/>
    </location>
</feature>
<evidence type="ECO:0000313" key="10">
    <source>
        <dbReference type="Proteomes" id="UP000006727"/>
    </source>
</evidence>
<dbReference type="FunCoup" id="A0A2K1JC46">
    <property type="interactions" value="1563"/>
</dbReference>
<keyword evidence="2 5" id="KW-0812">Transmembrane</keyword>
<evidence type="ECO:0000256" key="5">
    <source>
        <dbReference type="SAM" id="Phobius"/>
    </source>
</evidence>
<evidence type="ECO:0000259" key="6">
    <source>
        <dbReference type="PROSITE" id="PS50004"/>
    </source>
</evidence>
<evidence type="ECO:0000256" key="4">
    <source>
        <dbReference type="ARBA" id="ARBA00023136"/>
    </source>
</evidence>
<dbReference type="Gene3D" id="2.60.40.150">
    <property type="entry name" value="C2 domain"/>
    <property type="match status" value="1"/>
</dbReference>
<dbReference type="PROSITE" id="PS51778">
    <property type="entry name" value="VAST"/>
    <property type="match status" value="1"/>
</dbReference>
<dbReference type="KEGG" id="ppp:112292441"/>
<dbReference type="CDD" id="cd13219">
    <property type="entry name" value="PH-GRAM_C2-GRAM"/>
    <property type="match status" value="1"/>
</dbReference>
<dbReference type="Proteomes" id="UP000006727">
    <property type="component" value="Chromosome 15"/>
</dbReference>
<accession>A0A2K1JC46</accession>
<dbReference type="SMART" id="SM00239">
    <property type="entry name" value="C2"/>
    <property type="match status" value="1"/>
</dbReference>
<dbReference type="InterPro" id="IPR011993">
    <property type="entry name" value="PH-like_dom_sf"/>
</dbReference>
<dbReference type="PRINTS" id="PR00360">
    <property type="entry name" value="C2DOMAIN"/>
</dbReference>
<dbReference type="EMBL" id="ABEU02000015">
    <property type="protein sequence ID" value="PNR39105.1"/>
    <property type="molecule type" value="Genomic_DNA"/>
</dbReference>
<dbReference type="GeneID" id="112292441"/>
<comment type="subcellular location">
    <subcellularLocation>
        <location evidence="1">Membrane</location>
        <topology evidence="1">Single-pass membrane protein</topology>
    </subcellularLocation>
</comment>
<evidence type="ECO:0000256" key="2">
    <source>
        <dbReference type="ARBA" id="ARBA00022692"/>
    </source>
</evidence>
<evidence type="ECO:0000256" key="1">
    <source>
        <dbReference type="ARBA" id="ARBA00004167"/>
    </source>
</evidence>
<dbReference type="PANTHER" id="PTHR47038:SF1">
    <property type="entry name" value="BAG-ASSOCIATED GRAM PROTEIN 1"/>
    <property type="match status" value="1"/>
</dbReference>
<dbReference type="Gramene" id="Pp3c15_5890V3.6">
    <property type="protein sequence ID" value="Pp3c15_5890V3.6"/>
    <property type="gene ID" value="Pp3c15_5890"/>
</dbReference>
<dbReference type="InterPro" id="IPR035892">
    <property type="entry name" value="C2_domain_sf"/>
</dbReference>
<dbReference type="SUPFAM" id="SSF49562">
    <property type="entry name" value="C2 domain (Calcium/lipid-binding domain, CaLB)"/>
    <property type="match status" value="1"/>
</dbReference>
<dbReference type="RefSeq" id="XP_024396697.1">
    <property type="nucleotide sequence ID" value="XM_024540929.2"/>
</dbReference>
<evidence type="ECO:0000313" key="9">
    <source>
        <dbReference type="EnsemblPlants" id="Pp3c15_5890V3.1"/>
    </source>
</evidence>
<evidence type="ECO:0000313" key="8">
    <source>
        <dbReference type="EMBL" id="PNR39105.1"/>
    </source>
</evidence>
<evidence type="ECO:0000256" key="3">
    <source>
        <dbReference type="ARBA" id="ARBA00022989"/>
    </source>
</evidence>
<reference evidence="8 10" key="2">
    <citation type="journal article" date="2018" name="Plant J.">
        <title>The Physcomitrella patens chromosome-scale assembly reveals moss genome structure and evolution.</title>
        <authorList>
            <person name="Lang D."/>
            <person name="Ullrich K.K."/>
            <person name="Murat F."/>
            <person name="Fuchs J."/>
            <person name="Jenkins J."/>
            <person name="Haas F.B."/>
            <person name="Piednoel M."/>
            <person name="Gundlach H."/>
            <person name="Van Bel M."/>
            <person name="Meyberg R."/>
            <person name="Vives C."/>
            <person name="Morata J."/>
            <person name="Symeonidi A."/>
            <person name="Hiss M."/>
            <person name="Muchero W."/>
            <person name="Kamisugi Y."/>
            <person name="Saleh O."/>
            <person name="Blanc G."/>
            <person name="Decker E.L."/>
            <person name="van Gessel N."/>
            <person name="Grimwood J."/>
            <person name="Hayes R.D."/>
            <person name="Graham S.W."/>
            <person name="Gunter L.E."/>
            <person name="McDaniel S.F."/>
            <person name="Hoernstein S.N.W."/>
            <person name="Larsson A."/>
            <person name="Li F.W."/>
            <person name="Perroud P.F."/>
            <person name="Phillips J."/>
            <person name="Ranjan P."/>
            <person name="Rokshar D.S."/>
            <person name="Rothfels C.J."/>
            <person name="Schneider L."/>
            <person name="Shu S."/>
            <person name="Stevenson D.W."/>
            <person name="Thummler F."/>
            <person name="Tillich M."/>
            <person name="Villarreal Aguilar J.C."/>
            <person name="Widiez T."/>
            <person name="Wong G.K."/>
            <person name="Wymore A."/>
            <person name="Zhang Y."/>
            <person name="Zimmer A.D."/>
            <person name="Quatrano R.S."/>
            <person name="Mayer K.F.X."/>
            <person name="Goodstein D."/>
            <person name="Casacuberta J.M."/>
            <person name="Vandepoele K."/>
            <person name="Reski R."/>
            <person name="Cuming A.C."/>
            <person name="Tuskan G.A."/>
            <person name="Maumus F."/>
            <person name="Salse J."/>
            <person name="Schmutz J."/>
            <person name="Rensing S.A."/>
        </authorList>
    </citation>
    <scope>NUCLEOTIDE SEQUENCE [LARGE SCALE GENOMIC DNA]</scope>
    <source>
        <strain evidence="9 10">cv. Gransden 2004</strain>
    </source>
</reference>
<dbReference type="Gramene" id="Pp3c15_5890V3.1">
    <property type="protein sequence ID" value="Pp3c15_5890V3.1"/>
    <property type="gene ID" value="Pp3c15_5890"/>
</dbReference>
<keyword evidence="4 5" id="KW-0472">Membrane</keyword>
<dbReference type="Gramene" id="Pp3c15_5890V3.3">
    <property type="protein sequence ID" value="Pp3c15_5890V3.3"/>
    <property type="gene ID" value="Pp3c15_5890"/>
</dbReference>
<dbReference type="InterPro" id="IPR004182">
    <property type="entry name" value="GRAM"/>
</dbReference>
<dbReference type="OrthoDB" id="67700at2759"/>
<dbReference type="EnsemblPlants" id="Pp3c15_5890V3.1">
    <property type="protein sequence ID" value="Pp3c15_5890V3.1"/>
    <property type="gene ID" value="Pp3c15_5890"/>
</dbReference>
<dbReference type="Gramene" id="Pp3c15_5890V3.4">
    <property type="protein sequence ID" value="Pp3c15_5890V3.4"/>
    <property type="gene ID" value="Pp3c15_5890"/>
</dbReference>
<dbReference type="InterPro" id="IPR000008">
    <property type="entry name" value="C2_dom"/>
</dbReference>
<dbReference type="STRING" id="3218.A0A2K1JC46"/>